<comment type="caution">
    <text evidence="1">The sequence shown here is derived from an EMBL/GenBank/DDBJ whole genome shotgun (WGS) entry which is preliminary data.</text>
</comment>
<reference evidence="1 2" key="1">
    <citation type="journal article" date="2022" name="DNA Res.">
        <title>Chromosomal-level genome assembly of the orchid tree Bauhinia variegata (Leguminosae; Cercidoideae) supports the allotetraploid origin hypothesis of Bauhinia.</title>
        <authorList>
            <person name="Zhong Y."/>
            <person name="Chen Y."/>
            <person name="Zheng D."/>
            <person name="Pang J."/>
            <person name="Liu Y."/>
            <person name="Luo S."/>
            <person name="Meng S."/>
            <person name="Qian L."/>
            <person name="Wei D."/>
            <person name="Dai S."/>
            <person name="Zhou R."/>
        </authorList>
    </citation>
    <scope>NUCLEOTIDE SEQUENCE [LARGE SCALE GENOMIC DNA]</scope>
    <source>
        <strain evidence="1">BV-YZ2020</strain>
    </source>
</reference>
<organism evidence="1 2">
    <name type="scientific">Bauhinia variegata</name>
    <name type="common">Purple orchid tree</name>
    <name type="synonym">Phanera variegata</name>
    <dbReference type="NCBI Taxonomy" id="167791"/>
    <lineage>
        <taxon>Eukaryota</taxon>
        <taxon>Viridiplantae</taxon>
        <taxon>Streptophyta</taxon>
        <taxon>Embryophyta</taxon>
        <taxon>Tracheophyta</taxon>
        <taxon>Spermatophyta</taxon>
        <taxon>Magnoliopsida</taxon>
        <taxon>eudicotyledons</taxon>
        <taxon>Gunneridae</taxon>
        <taxon>Pentapetalae</taxon>
        <taxon>rosids</taxon>
        <taxon>fabids</taxon>
        <taxon>Fabales</taxon>
        <taxon>Fabaceae</taxon>
        <taxon>Cercidoideae</taxon>
        <taxon>Cercideae</taxon>
        <taxon>Bauhiniinae</taxon>
        <taxon>Bauhinia</taxon>
    </lineage>
</organism>
<protein>
    <submittedName>
        <fullName evidence="1">Uncharacterized protein</fullName>
    </submittedName>
</protein>
<gene>
    <name evidence="1" type="ORF">L6164_030884</name>
</gene>
<sequence>MASTVQIAVLIGLLALSLSLSANARPCRTIFISYSVSVRRSGDHHFPADQNPSSGTITTFAEIRSIPVYIIRNGDNSNNHKPLFPGALLFDRAFPGHEDHSVEEEVEIERKASQIRPPFGFSSYDFSSLRDRTKDILSVVVALLFGVGCGALTAATMYLVWSMFSNRYDYRASYGDIVDKEEDEIPSPKKMGYLKIPAAESVPAPVKEGV</sequence>
<evidence type="ECO:0000313" key="1">
    <source>
        <dbReference type="EMBL" id="KAI4307728.1"/>
    </source>
</evidence>
<proteinExistence type="predicted"/>
<name>A0ACB9LDS5_BAUVA</name>
<accession>A0ACB9LDS5</accession>
<dbReference type="EMBL" id="CM039437">
    <property type="protein sequence ID" value="KAI4307728.1"/>
    <property type="molecule type" value="Genomic_DNA"/>
</dbReference>
<keyword evidence="2" id="KW-1185">Reference proteome</keyword>
<evidence type="ECO:0000313" key="2">
    <source>
        <dbReference type="Proteomes" id="UP000828941"/>
    </source>
</evidence>
<dbReference type="Proteomes" id="UP000828941">
    <property type="component" value="Chromosome 12"/>
</dbReference>